<gene>
    <name evidence="2" type="ORF">47.1rMVA_012</name>
</gene>
<reference evidence="2" key="1">
    <citation type="submission" date="2018-12" db="EMBL/GenBank/DDBJ databases">
        <title>Identification of additional Vaccinia host-range genes.</title>
        <authorList>
            <person name="Mendez-Rios J.D."/>
            <person name="Wyatt L.S."/>
            <person name="Moss B."/>
        </authorList>
    </citation>
    <scope>NUCLEOTIDE SEQUENCE [LARGE SCALE GENOMIC DNA]</scope>
    <source>
        <strain evidence="2">47.1 rMVA</strain>
    </source>
</reference>
<feature type="region of interest" description="Disordered" evidence="1">
    <location>
        <begin position="49"/>
        <end position="69"/>
    </location>
</feature>
<organism evidence="2">
    <name type="scientific">Vaccinia virus</name>
    <name type="common">VACV</name>
    <name type="synonym">Orthopoxvirus vaccinia</name>
    <dbReference type="NCBI Taxonomy" id="10245"/>
    <lineage>
        <taxon>Viruses</taxon>
        <taxon>Varidnaviria</taxon>
        <taxon>Bamfordvirae</taxon>
        <taxon>Nucleocytoviricota</taxon>
        <taxon>Pokkesviricetes</taxon>
        <taxon>Chitovirales</taxon>
        <taxon>Poxviridae</taxon>
        <taxon>Chordopoxvirinae</taxon>
        <taxon>Orthopoxvirus</taxon>
    </lineage>
</organism>
<dbReference type="EMBL" id="MK314712">
    <property type="protein sequence ID" value="QCI57432.1"/>
    <property type="molecule type" value="Genomic_DNA"/>
</dbReference>
<dbReference type="Proteomes" id="UP000298625">
    <property type="component" value="Segment"/>
</dbReference>
<proteinExistence type="predicted"/>
<feature type="compositionally biased region" description="Gly residues" evidence="1">
    <location>
        <begin position="58"/>
        <end position="69"/>
    </location>
</feature>
<name>A0A4V1DVQ9_VACCV</name>
<accession>A0A4V1DVQ9</accession>
<dbReference type="InterPro" id="IPR009748">
    <property type="entry name" value="Orthopox_C10L"/>
</dbReference>
<sequence length="69" mass="6692">MLNLSLSLINMSSKGGSGGMWSVFIHGHDGSNKGSKTYTSGGGGMWGGGSSSGVKSGVNGGVKSGTGKI</sequence>
<dbReference type="Pfam" id="PF07020">
    <property type="entry name" value="Orthopox_C10L"/>
    <property type="match status" value="1"/>
</dbReference>
<evidence type="ECO:0008006" key="3">
    <source>
        <dbReference type="Google" id="ProtNLM"/>
    </source>
</evidence>
<evidence type="ECO:0000256" key="1">
    <source>
        <dbReference type="SAM" id="MobiDB-lite"/>
    </source>
</evidence>
<evidence type="ECO:0000313" key="2">
    <source>
        <dbReference type="EMBL" id="QCI57432.1"/>
    </source>
</evidence>
<protein>
    <recommendedName>
        <fullName evidence="3">CPXV026 protein</fullName>
    </recommendedName>
</protein>